<dbReference type="AlphaFoldDB" id="A0A1X6N4H2"/>
<reference evidence="12 13" key="1">
    <citation type="submission" date="2017-04" db="EMBL/GenBank/DDBJ databases">
        <title>Genome Sequence of the Model Brown-Rot Fungus Postia placenta SB12.</title>
        <authorList>
            <consortium name="DOE Joint Genome Institute"/>
            <person name="Gaskell J."/>
            <person name="Kersten P."/>
            <person name="Larrondo L.F."/>
            <person name="Canessa P."/>
            <person name="Martinez D."/>
            <person name="Hibbett D."/>
            <person name="Schmoll M."/>
            <person name="Kubicek C.P."/>
            <person name="Martinez A.T."/>
            <person name="Yadav J."/>
            <person name="Master E."/>
            <person name="Magnuson J.K."/>
            <person name="James T."/>
            <person name="Yaver D."/>
            <person name="Berka R."/>
            <person name="Labutti K."/>
            <person name="Lipzen A."/>
            <person name="Aerts A."/>
            <person name="Barry K."/>
            <person name="Henrissat B."/>
            <person name="Blanchette R."/>
            <person name="Grigoriev I."/>
            <person name="Cullen D."/>
        </authorList>
    </citation>
    <scope>NUCLEOTIDE SEQUENCE [LARGE SCALE GENOMIC DNA]</scope>
    <source>
        <strain evidence="12 13">MAD-698-R-SB12</strain>
    </source>
</reference>
<evidence type="ECO:0000256" key="6">
    <source>
        <dbReference type="ARBA" id="ARBA00023136"/>
    </source>
</evidence>
<feature type="compositionally biased region" description="Basic and acidic residues" evidence="9">
    <location>
        <begin position="611"/>
        <end position="626"/>
    </location>
</feature>
<feature type="transmembrane region" description="Helical" evidence="10">
    <location>
        <begin position="691"/>
        <end position="710"/>
    </location>
</feature>
<feature type="domain" description="Potassium channel" evidence="11">
    <location>
        <begin position="326"/>
        <end position="399"/>
    </location>
</feature>
<feature type="region of interest" description="Disordered" evidence="9">
    <location>
        <begin position="42"/>
        <end position="90"/>
    </location>
</feature>
<keyword evidence="7 8" id="KW-0407">Ion channel</keyword>
<dbReference type="Pfam" id="PF07885">
    <property type="entry name" value="Ion_trans_2"/>
    <property type="match status" value="2"/>
</dbReference>
<dbReference type="OrthoDB" id="297496at2759"/>
<comment type="subcellular location">
    <subcellularLocation>
        <location evidence="1">Membrane</location>
        <topology evidence="1">Multi-pass membrane protein</topology>
    </subcellularLocation>
</comment>
<evidence type="ECO:0000256" key="10">
    <source>
        <dbReference type="SAM" id="Phobius"/>
    </source>
</evidence>
<evidence type="ECO:0000256" key="7">
    <source>
        <dbReference type="ARBA" id="ARBA00023303"/>
    </source>
</evidence>
<feature type="transmembrane region" description="Helical" evidence="10">
    <location>
        <begin position="722"/>
        <end position="741"/>
    </location>
</feature>
<dbReference type="InterPro" id="IPR013099">
    <property type="entry name" value="K_chnl_dom"/>
</dbReference>
<evidence type="ECO:0000256" key="5">
    <source>
        <dbReference type="ARBA" id="ARBA00023065"/>
    </source>
</evidence>
<organism evidence="12 13">
    <name type="scientific">Postia placenta MAD-698-R-SB12</name>
    <dbReference type="NCBI Taxonomy" id="670580"/>
    <lineage>
        <taxon>Eukaryota</taxon>
        <taxon>Fungi</taxon>
        <taxon>Dikarya</taxon>
        <taxon>Basidiomycota</taxon>
        <taxon>Agaricomycotina</taxon>
        <taxon>Agaricomycetes</taxon>
        <taxon>Polyporales</taxon>
        <taxon>Adustoporiaceae</taxon>
        <taxon>Rhodonia</taxon>
    </lineage>
</organism>
<evidence type="ECO:0000256" key="3">
    <source>
        <dbReference type="ARBA" id="ARBA00022692"/>
    </source>
</evidence>
<dbReference type="SUPFAM" id="SSF81324">
    <property type="entry name" value="Voltage-gated potassium channels"/>
    <property type="match status" value="2"/>
</dbReference>
<feature type="transmembrane region" description="Helical" evidence="10">
    <location>
        <begin position="147"/>
        <end position="165"/>
    </location>
</feature>
<proteinExistence type="inferred from homology"/>
<protein>
    <recommendedName>
        <fullName evidence="11">Potassium channel domain-containing protein</fullName>
    </recommendedName>
</protein>
<evidence type="ECO:0000313" key="12">
    <source>
        <dbReference type="EMBL" id="OSX63531.1"/>
    </source>
</evidence>
<dbReference type="EMBL" id="KZ110595">
    <property type="protein sequence ID" value="OSX63531.1"/>
    <property type="molecule type" value="Genomic_DNA"/>
</dbReference>
<dbReference type="PANTHER" id="PTHR11003:SF342">
    <property type="entry name" value="OUTWARD-RECTIFIER POTASSIUM CHANNEL TOK1"/>
    <property type="match status" value="1"/>
</dbReference>
<dbReference type="GO" id="GO:0022841">
    <property type="term" value="F:potassium ion leak channel activity"/>
    <property type="evidence" value="ECO:0007669"/>
    <property type="project" value="TreeGrafter"/>
</dbReference>
<dbReference type="GO" id="GO:0015271">
    <property type="term" value="F:outward rectifier potassium channel activity"/>
    <property type="evidence" value="ECO:0007669"/>
    <property type="project" value="TreeGrafter"/>
</dbReference>
<feature type="region of interest" description="Disordered" evidence="9">
    <location>
        <begin position="486"/>
        <end position="508"/>
    </location>
</feature>
<evidence type="ECO:0000259" key="11">
    <source>
        <dbReference type="Pfam" id="PF07885"/>
    </source>
</evidence>
<gene>
    <name evidence="12" type="ORF">POSPLADRAFT_1139993</name>
</gene>
<dbReference type="PANTHER" id="PTHR11003">
    <property type="entry name" value="POTASSIUM CHANNEL, SUBFAMILY K"/>
    <property type="match status" value="1"/>
</dbReference>
<evidence type="ECO:0000256" key="8">
    <source>
        <dbReference type="RuleBase" id="RU003857"/>
    </source>
</evidence>
<evidence type="ECO:0000256" key="4">
    <source>
        <dbReference type="ARBA" id="ARBA00022989"/>
    </source>
</evidence>
<comment type="similarity">
    <text evidence="8">Belongs to the two pore domain potassium channel (TC 1.A.1.8) family.</text>
</comment>
<evidence type="ECO:0000256" key="1">
    <source>
        <dbReference type="ARBA" id="ARBA00004141"/>
    </source>
</evidence>
<feature type="transmembrane region" description="Helical" evidence="10">
    <location>
        <begin position="375"/>
        <end position="394"/>
    </location>
</feature>
<dbReference type="STRING" id="670580.A0A1X6N4H2"/>
<feature type="compositionally biased region" description="Polar residues" evidence="9">
    <location>
        <begin position="953"/>
        <end position="963"/>
    </location>
</feature>
<keyword evidence="5 8" id="KW-0406">Ion transport</keyword>
<keyword evidence="4 10" id="KW-1133">Transmembrane helix</keyword>
<dbReference type="GO" id="GO:0030322">
    <property type="term" value="P:stabilization of membrane potential"/>
    <property type="evidence" value="ECO:0007669"/>
    <property type="project" value="TreeGrafter"/>
</dbReference>
<feature type="transmembrane region" description="Helical" evidence="10">
    <location>
        <begin position="260"/>
        <end position="280"/>
    </location>
</feature>
<evidence type="ECO:0000256" key="9">
    <source>
        <dbReference type="SAM" id="MobiDB-lite"/>
    </source>
</evidence>
<feature type="transmembrane region" description="Helical" evidence="10">
    <location>
        <begin position="219"/>
        <end position="248"/>
    </location>
</feature>
<feature type="transmembrane region" description="Helical" evidence="10">
    <location>
        <begin position="664"/>
        <end position="684"/>
    </location>
</feature>
<dbReference type="GO" id="GO:0005886">
    <property type="term" value="C:plasma membrane"/>
    <property type="evidence" value="ECO:0007669"/>
    <property type="project" value="TreeGrafter"/>
</dbReference>
<feature type="transmembrane region" description="Helical" evidence="10">
    <location>
        <begin position="185"/>
        <end position="207"/>
    </location>
</feature>
<dbReference type="PRINTS" id="PR01333">
    <property type="entry name" value="2POREKCHANEL"/>
</dbReference>
<feature type="region of interest" description="Disordered" evidence="9">
    <location>
        <begin position="1103"/>
        <end position="1122"/>
    </location>
</feature>
<dbReference type="RefSeq" id="XP_024340325.1">
    <property type="nucleotide sequence ID" value="XM_024485113.1"/>
</dbReference>
<keyword evidence="3 8" id="KW-0812">Transmembrane</keyword>
<feature type="domain" description="Potassium channel" evidence="11">
    <location>
        <begin position="674"/>
        <end position="742"/>
    </location>
</feature>
<name>A0A1X6N4H2_9APHY</name>
<feature type="region of interest" description="Disordered" evidence="9">
    <location>
        <begin position="593"/>
        <end position="626"/>
    </location>
</feature>
<keyword evidence="2 8" id="KW-0813">Transport</keyword>
<dbReference type="GeneID" id="36330062"/>
<feature type="compositionally biased region" description="Acidic residues" evidence="9">
    <location>
        <begin position="50"/>
        <end position="78"/>
    </location>
</feature>
<evidence type="ECO:0000256" key="2">
    <source>
        <dbReference type="ARBA" id="ARBA00022448"/>
    </source>
</evidence>
<sequence length="1122" mass="122786">MTLATILAAMHLRPLLGKWRRTPDEYDVEKVTALDNLDDRLANGTRTEDVNLDNDGEDEEREEEDVQEVDDVEQDDAETGQRAAQSRSRRMRRFTTFASGSTFTTFTRSSRSSTRSWLARVRSFLLPRDPKPEEIEQYVPTYRSSPIIAGVLIPFSILLEVPGLTEHWYIMTESNNIVDSRPNPALLNAGMGISIACAVFANICLIMRFAERWVKPTTLLCILFLTVHVSVMAADGVNIAAVTCFGIVHAKNDGYTYGQAFWMTLCSTIVSTITNINLVMDYARVRDFARSGTCGWPQSTVYGTVSSSPPGSGLTRKQRSLVILVIILLMYLALGALINAELLGISYINGLYFSTVCIEVIGFGDIVPRSTGARVFVCGYIACGMVILGTVISITRDTVLEGLEVGYRKRLQNMRARRAGARRFRHWQRRWRDAVVWRLRAQSKPVWVPDTDWQHGDDAVRFVGLGGPGGGGGREPLLGRALEALGLRDPPPSDPSMRPAQHVPGHPRGMHLNINALTHNELEAAALEAGVPLNQFTEVSEARQIAASGGRPTGRGPLPDGGWPAQVGTPTDAQVGRMAAMLTEVSLAMSGRDIRLPGPSAQDRSNPRAAVVEEHANRGDEQRRNEANDAIVQREGEATDSAGYAAESKWIPVDMKDEEQNANVMKLSVAWTVFFVFWFAGAAIFSATEKWTYGVALYFCWICFTTAGFGDYAPATPAGRSVFVFWALFGVGTLTMLVAVIEDAGSTRYKAAMHSRAFDKAVAKYRKKAALKATKAASRAEHSTQRVTNASDMTAEEGAAEAAEPDSSGLVLTASKLEEVQAQTQRHLEALPHEIIHRARTFHDYMQYFAGGRGRDLPGEGPQTNVPDELRKLLDEIVRSEGIGERVKRDILQDKDAKNTLFLLSVERALRKMIGSAEQALEVLANRNTLLAQFEAQKPTNDDDGAVYEGPTPSGSAASQQSTNRPILTPEVATPSSQSQTASSRHLLAQCLRSGILSQDTLVGPEKLKKPVPVVAVCDLLGHGIYIDQIEESGNAVAAGARLHLFQIARIMVSDGCPSCWGINFSLEFSNHQRKQDEGDLEEQRHNGNCILDSPVDQTTVSEAPDADTLPGGLRHPIGMVL</sequence>
<feature type="region of interest" description="Disordered" evidence="9">
    <location>
        <begin position="937"/>
        <end position="963"/>
    </location>
</feature>
<feature type="region of interest" description="Disordered" evidence="9">
    <location>
        <begin position="775"/>
        <end position="807"/>
    </location>
</feature>
<dbReference type="InterPro" id="IPR003280">
    <property type="entry name" value="2pore_dom_K_chnl"/>
</dbReference>
<feature type="transmembrane region" description="Helical" evidence="10">
    <location>
        <begin position="321"/>
        <end position="338"/>
    </location>
</feature>
<dbReference type="Gene3D" id="1.10.287.70">
    <property type="match status" value="2"/>
</dbReference>
<accession>A0A1X6N4H2</accession>
<keyword evidence="6 10" id="KW-0472">Membrane</keyword>
<keyword evidence="13" id="KW-1185">Reference proteome</keyword>
<evidence type="ECO:0000313" key="13">
    <source>
        <dbReference type="Proteomes" id="UP000194127"/>
    </source>
</evidence>
<dbReference type="Proteomes" id="UP000194127">
    <property type="component" value="Unassembled WGS sequence"/>
</dbReference>